<reference evidence="2 3" key="1">
    <citation type="journal article" date="2011" name="PLoS Pathog.">
        <title>Genomic and proteomic analyses of the fungus Arthrobotrys oligospora provide insights into nematode-trap formation.</title>
        <authorList>
            <person name="Yang J."/>
            <person name="Wang L."/>
            <person name="Ji X."/>
            <person name="Feng Y."/>
            <person name="Li X."/>
            <person name="Zou C."/>
            <person name="Xu J."/>
            <person name="Ren Y."/>
            <person name="Mi Q."/>
            <person name="Wu J."/>
            <person name="Liu S."/>
            <person name="Liu Y."/>
            <person name="Huang X."/>
            <person name="Wang H."/>
            <person name="Niu X."/>
            <person name="Li J."/>
            <person name="Liang L."/>
            <person name="Luo Y."/>
            <person name="Ji K."/>
            <person name="Zhou W."/>
            <person name="Yu Z."/>
            <person name="Li G."/>
            <person name="Liu Y."/>
            <person name="Li L."/>
            <person name="Qiao M."/>
            <person name="Feng L."/>
            <person name="Zhang K.-Q."/>
        </authorList>
    </citation>
    <scope>NUCLEOTIDE SEQUENCE [LARGE SCALE GENOMIC DNA]</scope>
    <source>
        <strain evidence="3">ATCC 24927 / CBS 115.81 / DSM 1491</strain>
    </source>
</reference>
<dbReference type="AlphaFoldDB" id="G1XDE8"/>
<sequence>MRVAARQISLAILFCGTFAQKSTTITTIFVTTRWTETQTCSSQLQLCEDVIWNPLVSSVGNGTVGPSSWLPSNSIPPGSFSTFTTSRKTGSISTIASSYTENVTVPSWSSISTPTSTPSSFVLQSLDGDSPDSYFQLFSDGRLGLVKIAETSAPRFMLQGGRLLTVEEPVEAIFLRRGTIQKRQDAISLDDIGELLHDILESGEILSTDILSRIFFNEIISSKKSSGGILLENGRLPWVYSGWLATSPRWADTTFPEYIVYNRTAAISYSSFEPNYKDRLF</sequence>
<dbReference type="GeneID" id="22893423"/>
<evidence type="ECO:0000313" key="3">
    <source>
        <dbReference type="Proteomes" id="UP000008784"/>
    </source>
</evidence>
<evidence type="ECO:0000256" key="1">
    <source>
        <dbReference type="SAM" id="SignalP"/>
    </source>
</evidence>
<organism evidence="2 3">
    <name type="scientific">Arthrobotrys oligospora (strain ATCC 24927 / CBS 115.81 / DSM 1491)</name>
    <name type="common">Nematode-trapping fungus</name>
    <name type="synonym">Didymozoophaga oligospora</name>
    <dbReference type="NCBI Taxonomy" id="756982"/>
    <lineage>
        <taxon>Eukaryota</taxon>
        <taxon>Fungi</taxon>
        <taxon>Dikarya</taxon>
        <taxon>Ascomycota</taxon>
        <taxon>Pezizomycotina</taxon>
        <taxon>Orbiliomycetes</taxon>
        <taxon>Orbiliales</taxon>
        <taxon>Orbiliaceae</taxon>
        <taxon>Orbilia</taxon>
        <taxon>Orbilia oligospora</taxon>
    </lineage>
</organism>
<comment type="caution">
    <text evidence="2">The sequence shown here is derived from an EMBL/GenBank/DDBJ whole genome shotgun (WGS) entry which is preliminary data.</text>
</comment>
<evidence type="ECO:0000313" key="2">
    <source>
        <dbReference type="EMBL" id="EGX48694.1"/>
    </source>
</evidence>
<dbReference type="EMBL" id="ADOT01000139">
    <property type="protein sequence ID" value="EGX48694.1"/>
    <property type="molecule type" value="Genomic_DNA"/>
</dbReference>
<keyword evidence="3" id="KW-1185">Reference proteome</keyword>
<gene>
    <name evidence="2" type="ORF">AOL_s00079g333</name>
</gene>
<dbReference type="Proteomes" id="UP000008784">
    <property type="component" value="Unassembled WGS sequence"/>
</dbReference>
<proteinExistence type="predicted"/>
<name>G1XDE8_ARTOA</name>
<dbReference type="HOGENOM" id="CLU_990378_0_0_1"/>
<feature type="chain" id="PRO_5003427096" evidence="1">
    <location>
        <begin position="20"/>
        <end position="281"/>
    </location>
</feature>
<protein>
    <submittedName>
        <fullName evidence="2">Uncharacterized protein</fullName>
    </submittedName>
</protein>
<feature type="signal peptide" evidence="1">
    <location>
        <begin position="1"/>
        <end position="19"/>
    </location>
</feature>
<dbReference type="RefSeq" id="XP_011122510.1">
    <property type="nucleotide sequence ID" value="XM_011124208.1"/>
</dbReference>
<dbReference type="InParanoid" id="G1XDE8"/>
<accession>G1XDE8</accession>
<keyword evidence="1" id="KW-0732">Signal</keyword>